<sequence length="185" mass="21889">MTEDDLRAWILADKDFMALLQIVEAQQLPDAWVAAGCLRNFIWNKLAYGTGFDKTTDIDLVFFDADRSYQDSLEIEKNLKREHPEFKWEVRNQAYMHGHSPETLPYQSTCDAISKYPETCTALALRLTEGFLEFFIPYGLEVVEKFECRPTPYFLENTKRMELYKKRLGSKKWTEKWPKCCFYHL</sequence>
<gene>
    <name evidence="2" type="ORF">DIY07_01380</name>
    <name evidence="1" type="ORF">DQ08_01460</name>
</gene>
<reference evidence="2 4" key="2">
    <citation type="submission" date="2018-06" db="EMBL/GenBank/DDBJ databases">
        <title>Mutators as drivers of adaptation in pathogenic bacteria and a risk factor for host jumps and vaccine escape.</title>
        <authorList>
            <person name="Barnes A.C."/>
            <person name="Silayeva O."/>
        </authorList>
    </citation>
    <scope>NUCLEOTIDE SEQUENCE [LARGE SCALE GENOMIC DNA]</scope>
    <source>
        <strain evidence="2 4">QMA0445</strain>
    </source>
</reference>
<evidence type="ECO:0008006" key="5">
    <source>
        <dbReference type="Google" id="ProtNLM"/>
    </source>
</evidence>
<accession>A0A3L8GRG5</accession>
<dbReference type="EMBL" id="CP007586">
    <property type="protein sequence ID" value="AHY15175.1"/>
    <property type="molecule type" value="Genomic_DNA"/>
</dbReference>
<dbReference type="OrthoDB" id="1901124at2"/>
<evidence type="ECO:0000313" key="2">
    <source>
        <dbReference type="EMBL" id="RLU58968.1"/>
    </source>
</evidence>
<dbReference type="Proteomes" id="UP000269148">
    <property type="component" value="Unassembled WGS sequence"/>
</dbReference>
<dbReference type="KEGG" id="sio:DW64_01455"/>
<dbReference type="Pfam" id="PF06042">
    <property type="entry name" value="NTP_transf_6"/>
    <property type="match status" value="1"/>
</dbReference>
<dbReference type="RefSeq" id="WP_003100659.1">
    <property type="nucleotide sequence ID" value="NZ_CP010783.1"/>
</dbReference>
<dbReference type="EMBL" id="QLQD01000016">
    <property type="protein sequence ID" value="RLU58968.1"/>
    <property type="molecule type" value="Genomic_DNA"/>
</dbReference>
<dbReference type="GeneID" id="35765695"/>
<dbReference type="Proteomes" id="UP000025245">
    <property type="component" value="Chromosome"/>
</dbReference>
<evidence type="ECO:0000313" key="3">
    <source>
        <dbReference type="Proteomes" id="UP000025245"/>
    </source>
</evidence>
<dbReference type="InterPro" id="IPR009267">
    <property type="entry name" value="NTP_transf_6"/>
</dbReference>
<dbReference type="STRING" id="1346.BMF34_01650"/>
<dbReference type="PANTHER" id="PTHR39166:SF1">
    <property type="entry name" value="BLL1166 PROTEIN"/>
    <property type="match status" value="1"/>
</dbReference>
<evidence type="ECO:0000313" key="1">
    <source>
        <dbReference type="EMBL" id="AHY15175.1"/>
    </source>
</evidence>
<dbReference type="PANTHER" id="PTHR39166">
    <property type="entry name" value="BLL1166 PROTEIN"/>
    <property type="match status" value="1"/>
</dbReference>
<name>A0A3L8GRG5_STRIN</name>
<dbReference type="KEGG" id="siz:SI82_01745"/>
<dbReference type="SMR" id="A0A3L8GRG5"/>
<protein>
    <recommendedName>
        <fullName evidence="5">Nucleotidyltransferase family protein</fullName>
    </recommendedName>
</protein>
<proteinExistence type="predicted"/>
<keyword evidence="3" id="KW-1185">Reference proteome</keyword>
<reference evidence="1 3" key="1">
    <citation type="journal article" date="2014" name="Genome Announc.">
        <title>Complete Genome Sequence of a Virulent Strain, Streptococcus iniae ISET0901, Isolated from Diseased Tilapia.</title>
        <authorList>
            <person name="Pridgeon J.W."/>
            <person name="Zhang D."/>
            <person name="Zhang L."/>
        </authorList>
    </citation>
    <scope>NUCLEOTIDE SEQUENCE [LARGE SCALE GENOMIC DNA]</scope>
    <source>
        <strain evidence="1 3">ISET0901</strain>
    </source>
</reference>
<dbReference type="KEGG" id="siq:DQ08_01460"/>
<evidence type="ECO:0000313" key="4">
    <source>
        <dbReference type="Proteomes" id="UP000269148"/>
    </source>
</evidence>
<dbReference type="AlphaFoldDB" id="A0A3L8GRG5"/>
<organism evidence="2 4">
    <name type="scientific">Streptococcus iniae</name>
    <name type="common">Streptococcus shiloi</name>
    <dbReference type="NCBI Taxonomy" id="1346"/>
    <lineage>
        <taxon>Bacteria</taxon>
        <taxon>Bacillati</taxon>
        <taxon>Bacillota</taxon>
        <taxon>Bacilli</taxon>
        <taxon>Lactobacillales</taxon>
        <taxon>Streptococcaceae</taxon>
        <taxon>Streptococcus</taxon>
    </lineage>
</organism>